<keyword evidence="10" id="KW-0067">ATP-binding</keyword>
<name>A0A7D4CVE0_9BACL</name>
<dbReference type="GO" id="GO:0009432">
    <property type="term" value="P:SOS response"/>
    <property type="evidence" value="ECO:0007669"/>
    <property type="project" value="UniProtKB-UniRule"/>
</dbReference>
<keyword evidence="9" id="KW-0862">Zinc</keyword>
<evidence type="ECO:0000256" key="1">
    <source>
        <dbReference type="ARBA" id="ARBA00001946"/>
    </source>
</evidence>
<comment type="catalytic activity">
    <reaction evidence="15">
        <text>Couples ATP hydrolysis with the unwinding of duplex DNA by translocating in the 3'-5' direction.</text>
        <dbReference type="EC" id="5.6.2.4"/>
    </reaction>
</comment>
<dbReference type="PROSITE" id="PS50967">
    <property type="entry name" value="HRDC"/>
    <property type="match status" value="2"/>
</dbReference>
<dbReference type="Pfam" id="PF16124">
    <property type="entry name" value="RecQ_Zn_bind"/>
    <property type="match status" value="1"/>
</dbReference>
<dbReference type="Proteomes" id="UP000503088">
    <property type="component" value="Chromosome"/>
</dbReference>
<dbReference type="EMBL" id="CP048104">
    <property type="protein sequence ID" value="QKG84197.1"/>
    <property type="molecule type" value="Genomic_DNA"/>
</dbReference>
<dbReference type="Pfam" id="PF14493">
    <property type="entry name" value="HTH_40"/>
    <property type="match status" value="1"/>
</dbReference>
<evidence type="ECO:0000256" key="9">
    <source>
        <dbReference type="ARBA" id="ARBA00022833"/>
    </source>
</evidence>
<dbReference type="SUPFAM" id="SSF47819">
    <property type="entry name" value="HRDC-like"/>
    <property type="match status" value="2"/>
</dbReference>
<dbReference type="RefSeq" id="WP_173221665.1">
    <property type="nucleotide sequence ID" value="NZ_CP048104.1"/>
</dbReference>
<evidence type="ECO:0000259" key="18">
    <source>
        <dbReference type="PROSITE" id="PS51192"/>
    </source>
</evidence>
<dbReference type="GO" id="GO:0006281">
    <property type="term" value="P:DNA repair"/>
    <property type="evidence" value="ECO:0007669"/>
    <property type="project" value="UniProtKB-KW"/>
</dbReference>
<keyword evidence="4" id="KW-0479">Metal-binding</keyword>
<evidence type="ECO:0000256" key="2">
    <source>
        <dbReference type="ARBA" id="ARBA00001947"/>
    </source>
</evidence>
<dbReference type="PANTHER" id="PTHR13710">
    <property type="entry name" value="DNA HELICASE RECQ FAMILY MEMBER"/>
    <property type="match status" value="1"/>
</dbReference>
<dbReference type="InterPro" id="IPR011545">
    <property type="entry name" value="DEAD/DEAH_box_helicase_dom"/>
</dbReference>
<dbReference type="GO" id="GO:0009378">
    <property type="term" value="F:four-way junction helicase activity"/>
    <property type="evidence" value="ECO:0007669"/>
    <property type="project" value="TreeGrafter"/>
</dbReference>
<accession>A0A7D4CVE0</accession>
<dbReference type="InterPro" id="IPR018982">
    <property type="entry name" value="RQC_domain"/>
</dbReference>
<dbReference type="GO" id="GO:0043590">
    <property type="term" value="C:bacterial nucleoid"/>
    <property type="evidence" value="ECO:0007669"/>
    <property type="project" value="TreeGrafter"/>
</dbReference>
<evidence type="ECO:0000256" key="15">
    <source>
        <dbReference type="ARBA" id="ARBA00034617"/>
    </source>
</evidence>
<dbReference type="GO" id="GO:0005524">
    <property type="term" value="F:ATP binding"/>
    <property type="evidence" value="ECO:0007669"/>
    <property type="project" value="UniProtKB-KW"/>
</dbReference>
<dbReference type="GO" id="GO:0016787">
    <property type="term" value="F:hydrolase activity"/>
    <property type="evidence" value="ECO:0007669"/>
    <property type="project" value="UniProtKB-KW"/>
</dbReference>
<dbReference type="Gene3D" id="1.10.10.10">
    <property type="entry name" value="Winged helix-like DNA-binding domain superfamily/Winged helix DNA-binding domain"/>
    <property type="match status" value="1"/>
</dbReference>
<gene>
    <name evidence="20" type="primary">recQ</name>
    <name evidence="20" type="ORF">GXN76_06720</name>
</gene>
<dbReference type="NCBIfam" id="TIGR01389">
    <property type="entry name" value="recQ"/>
    <property type="match status" value="1"/>
</dbReference>
<evidence type="ECO:0000313" key="20">
    <source>
        <dbReference type="EMBL" id="QKG84197.1"/>
    </source>
</evidence>
<evidence type="ECO:0000256" key="13">
    <source>
        <dbReference type="ARBA" id="ARBA00023204"/>
    </source>
</evidence>
<dbReference type="EC" id="5.6.2.4" evidence="16"/>
<dbReference type="SMART" id="SM00956">
    <property type="entry name" value="RQC"/>
    <property type="match status" value="1"/>
</dbReference>
<dbReference type="PROSITE" id="PS51192">
    <property type="entry name" value="HELICASE_ATP_BIND_1"/>
    <property type="match status" value="1"/>
</dbReference>
<evidence type="ECO:0000313" key="21">
    <source>
        <dbReference type="Proteomes" id="UP000503088"/>
    </source>
</evidence>
<dbReference type="InterPro" id="IPR014001">
    <property type="entry name" value="Helicase_ATP-bd"/>
</dbReference>
<dbReference type="Gene3D" id="3.40.50.300">
    <property type="entry name" value="P-loop containing nucleotide triphosphate hydrolases"/>
    <property type="match status" value="2"/>
</dbReference>
<evidence type="ECO:0000259" key="17">
    <source>
        <dbReference type="PROSITE" id="PS50967"/>
    </source>
</evidence>
<comment type="cofactor">
    <cofactor evidence="2">
        <name>Zn(2+)</name>
        <dbReference type="ChEBI" id="CHEBI:29105"/>
    </cofactor>
</comment>
<keyword evidence="14" id="KW-0413">Isomerase</keyword>
<dbReference type="GO" id="GO:0046872">
    <property type="term" value="F:metal ion binding"/>
    <property type="evidence" value="ECO:0007669"/>
    <property type="project" value="UniProtKB-KW"/>
</dbReference>
<dbReference type="SUPFAM" id="SSF46785">
    <property type="entry name" value="Winged helix' DNA-binding domain"/>
    <property type="match status" value="1"/>
</dbReference>
<feature type="domain" description="Helicase C-terminal" evidence="19">
    <location>
        <begin position="220"/>
        <end position="364"/>
    </location>
</feature>
<dbReference type="GO" id="GO:0005737">
    <property type="term" value="C:cytoplasm"/>
    <property type="evidence" value="ECO:0007669"/>
    <property type="project" value="TreeGrafter"/>
</dbReference>
<dbReference type="SUPFAM" id="SSF52540">
    <property type="entry name" value="P-loop containing nucleoside triphosphate hydrolases"/>
    <property type="match status" value="1"/>
</dbReference>
<feature type="domain" description="HRDC" evidence="17">
    <location>
        <begin position="604"/>
        <end position="682"/>
    </location>
</feature>
<keyword evidence="8 20" id="KW-0347">Helicase</keyword>
<dbReference type="CDD" id="cd18794">
    <property type="entry name" value="SF2_C_RecQ"/>
    <property type="match status" value="1"/>
</dbReference>
<dbReference type="AlphaFoldDB" id="A0A7D4CVE0"/>
<dbReference type="PROSITE" id="PS51194">
    <property type="entry name" value="HELICASE_CTER"/>
    <property type="match status" value="1"/>
</dbReference>
<evidence type="ECO:0000256" key="11">
    <source>
        <dbReference type="ARBA" id="ARBA00023125"/>
    </source>
</evidence>
<evidence type="ECO:0000256" key="6">
    <source>
        <dbReference type="ARBA" id="ARBA00022763"/>
    </source>
</evidence>
<dbReference type="SMART" id="SM00341">
    <property type="entry name" value="HRDC"/>
    <property type="match status" value="2"/>
</dbReference>
<dbReference type="InterPro" id="IPR027417">
    <property type="entry name" value="P-loop_NTPase"/>
</dbReference>
<evidence type="ECO:0000256" key="8">
    <source>
        <dbReference type="ARBA" id="ARBA00022806"/>
    </source>
</evidence>
<dbReference type="FunFam" id="1.10.150.80:FF:000002">
    <property type="entry name" value="ATP-dependent DNA helicase RecQ"/>
    <property type="match status" value="1"/>
</dbReference>
<dbReference type="FunFam" id="3.40.50.300:FF:000296">
    <property type="entry name" value="ATP-dependent DNA helicase RecQ"/>
    <property type="match status" value="1"/>
</dbReference>
<feature type="domain" description="HRDC" evidence="17">
    <location>
        <begin position="515"/>
        <end position="595"/>
    </location>
</feature>
<dbReference type="SMART" id="SM00487">
    <property type="entry name" value="DEXDc"/>
    <property type="match status" value="1"/>
</dbReference>
<dbReference type="GO" id="GO:0006310">
    <property type="term" value="P:DNA recombination"/>
    <property type="evidence" value="ECO:0007669"/>
    <property type="project" value="UniProtKB-UniRule"/>
</dbReference>
<dbReference type="GO" id="GO:0030894">
    <property type="term" value="C:replisome"/>
    <property type="evidence" value="ECO:0007669"/>
    <property type="project" value="TreeGrafter"/>
</dbReference>
<organism evidence="20 21">
    <name type="scientific">Kroppenstedtia pulmonis</name>
    <dbReference type="NCBI Taxonomy" id="1380685"/>
    <lineage>
        <taxon>Bacteria</taxon>
        <taxon>Bacillati</taxon>
        <taxon>Bacillota</taxon>
        <taxon>Bacilli</taxon>
        <taxon>Bacillales</taxon>
        <taxon>Thermoactinomycetaceae</taxon>
        <taxon>Kroppenstedtia</taxon>
    </lineage>
</organism>
<comment type="cofactor">
    <cofactor evidence="1">
        <name>Mg(2+)</name>
        <dbReference type="ChEBI" id="CHEBI:18420"/>
    </cofactor>
</comment>
<evidence type="ECO:0000256" key="5">
    <source>
        <dbReference type="ARBA" id="ARBA00022741"/>
    </source>
</evidence>
<evidence type="ECO:0000256" key="4">
    <source>
        <dbReference type="ARBA" id="ARBA00022723"/>
    </source>
</evidence>
<evidence type="ECO:0000256" key="14">
    <source>
        <dbReference type="ARBA" id="ARBA00023235"/>
    </source>
</evidence>
<sequence length="791" mass="90614">MLLNEARKLLQSVYGYTTFRSGQEEIIRHILSGRDTLGIMPTGGGKSICYQIPALMAEGITIVVSPLISLMKDQVDQLLQLGIPAVAINSTITTTELEERLQEARQGDYKLLYIAPERFESPRFLSLLRSLPISIITIDEAHCISQWGHDFRPSYRNMAETIRHLPQKPLITAFTATATREVRQEIAQLLSIRSEGVFVQGLQRENLSFSVLHGEDKRDFIRQYLRQRPDQGGIIYCSTRKEVDRLHRFLIQEGISAGKYHAGLSEAEREDAQEQFAYDRVQTIIATNAFGMGIDKSNVRFVVHYNMPRNLESYYQEAGRAGRDGEESECILLFHPQDVHTQKYLIEQSEATPERKALEHRKLKEIYRYSHTQECLQHAIVRYFGDRPSDPCRKCGNCTDQSEKVDITVEAQKIFSCIRRMKERFGVGLVAKVLKGSRNKRVKELGFSQLPTYGLLKEYTEKEITHRIHVLAAEGYLLLTDDTYSVVQLTPKAVEVLKGDQKVLQRVKKKKVRKSEVDNGLFQALRTLRKNISEREQVPPYMIFHDSTLRELSQTCPRNEQSMLAVKGVGEQKYLRYGQEFLTCIREYVDQQGTSVRTSEKNGPAEDDDWFDALREHRFKIAERDRLPFFAILPDNLLKDISRVRPVTEPDMISVIGDKAFQRYGSEFLSFVQNRYGEDPPSDICGDSLEKSPQEKSYDITYQLFQEGLSIEEIAMQRGLASGTVENHLLLSAHLGQEVDWDRIIPPGQEELIRQEIQKQGAQRLKLLKEELPKEISYTTIKATIAKIAGL</sequence>
<protein>
    <recommendedName>
        <fullName evidence="16">DNA helicase RecQ</fullName>
        <ecNumber evidence="16">5.6.2.4</ecNumber>
    </recommendedName>
</protein>
<keyword evidence="21" id="KW-1185">Reference proteome</keyword>
<reference evidence="20 21" key="1">
    <citation type="submission" date="2020-01" db="EMBL/GenBank/DDBJ databases">
        <authorList>
            <person name="Gulvik C.A."/>
            <person name="Batra D.G."/>
        </authorList>
    </citation>
    <scope>NUCLEOTIDE SEQUENCE [LARGE SCALE GENOMIC DNA]</scope>
    <source>
        <strain evidence="20 21">W9323</strain>
    </source>
</reference>
<keyword evidence="11" id="KW-0238">DNA-binding</keyword>
<dbReference type="PANTHER" id="PTHR13710:SF105">
    <property type="entry name" value="ATP-DEPENDENT DNA HELICASE Q1"/>
    <property type="match status" value="1"/>
</dbReference>
<dbReference type="Pfam" id="PF00271">
    <property type="entry name" value="Helicase_C"/>
    <property type="match status" value="1"/>
</dbReference>
<dbReference type="GO" id="GO:0006260">
    <property type="term" value="P:DNA replication"/>
    <property type="evidence" value="ECO:0007669"/>
    <property type="project" value="InterPro"/>
</dbReference>
<evidence type="ECO:0000256" key="3">
    <source>
        <dbReference type="ARBA" id="ARBA00005446"/>
    </source>
</evidence>
<keyword evidence="7 20" id="KW-0378">Hydrolase</keyword>
<dbReference type="InterPro" id="IPR010997">
    <property type="entry name" value="HRDC-like_sf"/>
</dbReference>
<evidence type="ECO:0000256" key="12">
    <source>
        <dbReference type="ARBA" id="ARBA00023172"/>
    </source>
</evidence>
<dbReference type="GO" id="GO:0003677">
    <property type="term" value="F:DNA binding"/>
    <property type="evidence" value="ECO:0007669"/>
    <property type="project" value="UniProtKB-KW"/>
</dbReference>
<keyword evidence="5" id="KW-0547">Nucleotide-binding</keyword>
<dbReference type="InterPro" id="IPR001650">
    <property type="entry name" value="Helicase_C-like"/>
</dbReference>
<comment type="similarity">
    <text evidence="3">Belongs to the helicase family. RecQ subfamily.</text>
</comment>
<dbReference type="InterPro" id="IPR036390">
    <property type="entry name" value="WH_DNA-bd_sf"/>
</dbReference>
<dbReference type="NCBIfam" id="TIGR00614">
    <property type="entry name" value="recQ_fam"/>
    <property type="match status" value="1"/>
</dbReference>
<evidence type="ECO:0000256" key="10">
    <source>
        <dbReference type="ARBA" id="ARBA00022840"/>
    </source>
</evidence>
<proteinExistence type="inferred from homology"/>
<dbReference type="Pfam" id="PF00570">
    <property type="entry name" value="HRDC"/>
    <property type="match status" value="2"/>
</dbReference>
<dbReference type="InterPro" id="IPR002121">
    <property type="entry name" value="HRDC_dom"/>
</dbReference>
<keyword evidence="13" id="KW-0234">DNA repair</keyword>
<keyword evidence="12" id="KW-0233">DNA recombination</keyword>
<dbReference type="Pfam" id="PF00270">
    <property type="entry name" value="DEAD"/>
    <property type="match status" value="1"/>
</dbReference>
<dbReference type="InterPro" id="IPR032284">
    <property type="entry name" value="RecQ_Zn-bd"/>
</dbReference>
<dbReference type="KEGG" id="kpul:GXN76_06720"/>
<dbReference type="InterPro" id="IPR044876">
    <property type="entry name" value="HRDC_dom_sf"/>
</dbReference>
<feature type="domain" description="Helicase ATP-binding" evidence="18">
    <location>
        <begin position="27"/>
        <end position="196"/>
    </location>
</feature>
<dbReference type="SMART" id="SM00490">
    <property type="entry name" value="HELICc"/>
    <property type="match status" value="1"/>
</dbReference>
<dbReference type="InterPro" id="IPR029491">
    <property type="entry name" value="Helicase_HTH"/>
</dbReference>
<dbReference type="GO" id="GO:0043138">
    <property type="term" value="F:3'-5' DNA helicase activity"/>
    <property type="evidence" value="ECO:0007669"/>
    <property type="project" value="UniProtKB-EC"/>
</dbReference>
<evidence type="ECO:0000256" key="16">
    <source>
        <dbReference type="NCBIfam" id="TIGR01389"/>
    </source>
</evidence>
<dbReference type="InterPro" id="IPR036388">
    <property type="entry name" value="WH-like_DNA-bd_sf"/>
</dbReference>
<evidence type="ECO:0000259" key="19">
    <source>
        <dbReference type="PROSITE" id="PS51194"/>
    </source>
</evidence>
<dbReference type="Gene3D" id="1.10.150.80">
    <property type="entry name" value="HRDC domain"/>
    <property type="match status" value="2"/>
</dbReference>
<dbReference type="InterPro" id="IPR006293">
    <property type="entry name" value="DNA_helicase_ATP-dep_RecQ_bac"/>
</dbReference>
<dbReference type="Pfam" id="PF09382">
    <property type="entry name" value="RQC"/>
    <property type="match status" value="1"/>
</dbReference>
<dbReference type="CDD" id="cd17920">
    <property type="entry name" value="DEXHc_RecQ"/>
    <property type="match status" value="1"/>
</dbReference>
<keyword evidence="6" id="KW-0227">DNA damage</keyword>
<evidence type="ECO:0000256" key="7">
    <source>
        <dbReference type="ARBA" id="ARBA00022801"/>
    </source>
</evidence>
<dbReference type="InterPro" id="IPR004589">
    <property type="entry name" value="DNA_helicase_ATP-dep_RecQ"/>
</dbReference>